<accession>A0A8H4W297</accession>
<evidence type="ECO:0000313" key="3">
    <source>
        <dbReference type="Proteomes" id="UP000566819"/>
    </source>
</evidence>
<gene>
    <name evidence="2" type="ORF">G7Y89_g6614</name>
</gene>
<feature type="signal peptide" evidence="1">
    <location>
        <begin position="1"/>
        <end position="23"/>
    </location>
</feature>
<keyword evidence="1" id="KW-0732">Signal</keyword>
<dbReference type="AlphaFoldDB" id="A0A8H4W297"/>
<evidence type="ECO:0000313" key="2">
    <source>
        <dbReference type="EMBL" id="KAF4631513.1"/>
    </source>
</evidence>
<keyword evidence="3" id="KW-1185">Reference proteome</keyword>
<sequence>MAFFKSFASRLCLFSLLCFAAIAAPVTEIFDQSDVPFNEKDFEKRAPGDTEAEAIDATFDPHAGKVWSNIAEENCYAMLCMLGGRRVYQRILTANERGDHIRESGASERPFETRNLAIFHTTRIDDATTSPEEFPWRSIHSGEEDAYLFLATTSEQGSEAAGITNGYNKAAGLDYGKWFSITFTYS</sequence>
<protein>
    <submittedName>
        <fullName evidence="2">Uncharacterized protein</fullName>
    </submittedName>
</protein>
<comment type="caution">
    <text evidence="2">The sequence shown here is derived from an EMBL/GenBank/DDBJ whole genome shotgun (WGS) entry which is preliminary data.</text>
</comment>
<proteinExistence type="predicted"/>
<dbReference type="OrthoDB" id="2748312at2759"/>
<feature type="chain" id="PRO_5034117344" evidence="1">
    <location>
        <begin position="24"/>
        <end position="186"/>
    </location>
</feature>
<evidence type="ECO:0000256" key="1">
    <source>
        <dbReference type="SAM" id="SignalP"/>
    </source>
</evidence>
<name>A0A8H4W297_9HELO</name>
<dbReference type="EMBL" id="JAAMPI010000436">
    <property type="protein sequence ID" value="KAF4631513.1"/>
    <property type="molecule type" value="Genomic_DNA"/>
</dbReference>
<reference evidence="2 3" key="1">
    <citation type="submission" date="2020-03" db="EMBL/GenBank/DDBJ databases">
        <title>Draft Genome Sequence of Cudoniella acicularis.</title>
        <authorList>
            <person name="Buettner E."/>
            <person name="Kellner H."/>
        </authorList>
    </citation>
    <scope>NUCLEOTIDE SEQUENCE [LARGE SCALE GENOMIC DNA]</scope>
    <source>
        <strain evidence="2 3">DSM 108380</strain>
    </source>
</reference>
<organism evidence="2 3">
    <name type="scientific">Cudoniella acicularis</name>
    <dbReference type="NCBI Taxonomy" id="354080"/>
    <lineage>
        <taxon>Eukaryota</taxon>
        <taxon>Fungi</taxon>
        <taxon>Dikarya</taxon>
        <taxon>Ascomycota</taxon>
        <taxon>Pezizomycotina</taxon>
        <taxon>Leotiomycetes</taxon>
        <taxon>Helotiales</taxon>
        <taxon>Tricladiaceae</taxon>
        <taxon>Cudoniella</taxon>
    </lineage>
</organism>
<dbReference type="Proteomes" id="UP000566819">
    <property type="component" value="Unassembled WGS sequence"/>
</dbReference>